<proteinExistence type="predicted"/>
<comment type="caution">
    <text evidence="1">The sequence shown here is derived from an EMBL/GenBank/DDBJ whole genome shotgun (WGS) entry which is preliminary data.</text>
</comment>
<organism evidence="1 2">
    <name type="scientific">Clostridium cadaveris</name>
    <dbReference type="NCBI Taxonomy" id="1529"/>
    <lineage>
        <taxon>Bacteria</taxon>
        <taxon>Bacillati</taxon>
        <taxon>Bacillota</taxon>
        <taxon>Clostridia</taxon>
        <taxon>Eubacteriales</taxon>
        <taxon>Clostridiaceae</taxon>
        <taxon>Clostridium</taxon>
    </lineage>
</organism>
<dbReference type="EMBL" id="QAMZ01000014">
    <property type="protein sequence ID" value="PWL55061.1"/>
    <property type="molecule type" value="Genomic_DNA"/>
</dbReference>
<accession>A0A316MAM0</accession>
<dbReference type="GeneID" id="90543999"/>
<dbReference type="AlphaFoldDB" id="A0A316MAM0"/>
<sequence length="123" mass="14891">MGDLSKSFKKEEIFYLSSQVKKLIELLNGTIISAENEYKIKEIEKQKNKLERILVKYEPSIYDEYSRKTKEAYIQMINARKEYEKIVADKCIKETIEKYRISYENSVEEYERIKEFRNKLKNI</sequence>
<dbReference type="RefSeq" id="WP_168972668.1">
    <property type="nucleotide sequence ID" value="NZ_CP076620.1"/>
</dbReference>
<dbReference type="Proteomes" id="UP000246114">
    <property type="component" value="Unassembled WGS sequence"/>
</dbReference>
<gene>
    <name evidence="1" type="ORF">DBY38_02850</name>
</gene>
<evidence type="ECO:0000313" key="1">
    <source>
        <dbReference type="EMBL" id="PWL55061.1"/>
    </source>
</evidence>
<evidence type="ECO:0000313" key="2">
    <source>
        <dbReference type="Proteomes" id="UP000246114"/>
    </source>
</evidence>
<name>A0A316MAM0_9CLOT</name>
<reference evidence="1 2" key="1">
    <citation type="submission" date="2018-03" db="EMBL/GenBank/DDBJ databases">
        <title>The uncultured portion of the human microbiome is neutrally assembled.</title>
        <authorList>
            <person name="Jeraldo P."/>
            <person name="Boardman L."/>
            <person name="White B.A."/>
            <person name="Nelson H."/>
            <person name="Goldenfeld N."/>
            <person name="Chia N."/>
        </authorList>
    </citation>
    <scope>NUCLEOTIDE SEQUENCE [LARGE SCALE GENOMIC DNA]</scope>
    <source>
        <strain evidence="1">CIM:MAG 903</strain>
    </source>
</reference>
<protein>
    <submittedName>
        <fullName evidence="1">Uncharacterized protein</fullName>
    </submittedName>
</protein>